<protein>
    <recommendedName>
        <fullName evidence="4">Transcription factor domain-containing protein</fullName>
    </recommendedName>
</protein>
<dbReference type="PANTHER" id="PTHR37540">
    <property type="entry name" value="TRANSCRIPTION FACTOR (ACR-2), PUTATIVE-RELATED-RELATED"/>
    <property type="match status" value="1"/>
</dbReference>
<reference evidence="2" key="1">
    <citation type="journal article" date="2021" name="IMA Fungus">
        <title>Genomic characterization of three marine fungi, including Emericellopsis atlantica sp. nov. with signatures of a generalist lifestyle and marine biomass degradation.</title>
        <authorList>
            <person name="Hagestad O.C."/>
            <person name="Hou L."/>
            <person name="Andersen J.H."/>
            <person name="Hansen E.H."/>
            <person name="Altermark B."/>
            <person name="Li C."/>
            <person name="Kuhnert E."/>
            <person name="Cox R.J."/>
            <person name="Crous P.W."/>
            <person name="Spatafora J.W."/>
            <person name="Lail K."/>
            <person name="Amirebrahimi M."/>
            <person name="Lipzen A."/>
            <person name="Pangilinan J."/>
            <person name="Andreopoulos W."/>
            <person name="Hayes R.D."/>
            <person name="Ng V."/>
            <person name="Grigoriev I.V."/>
            <person name="Jackson S.A."/>
            <person name="Sutton T.D.S."/>
            <person name="Dobson A.D.W."/>
            <person name="Rama T."/>
        </authorList>
    </citation>
    <scope>NUCLEOTIDE SEQUENCE</scope>
    <source>
        <strain evidence="2">TRa018bII</strain>
    </source>
</reference>
<feature type="compositionally biased region" description="Polar residues" evidence="1">
    <location>
        <begin position="10"/>
        <end position="21"/>
    </location>
</feature>
<comment type="caution">
    <text evidence="2">The sequence shown here is derived from an EMBL/GenBank/DDBJ whole genome shotgun (WGS) entry which is preliminary data.</text>
</comment>
<dbReference type="Proteomes" id="UP000824998">
    <property type="component" value="Unassembled WGS sequence"/>
</dbReference>
<dbReference type="AlphaFoldDB" id="A0A9P8C599"/>
<feature type="compositionally biased region" description="Basic and acidic residues" evidence="1">
    <location>
        <begin position="35"/>
        <end position="50"/>
    </location>
</feature>
<dbReference type="Pfam" id="PF11951">
    <property type="entry name" value="Fungal_trans_2"/>
    <property type="match status" value="1"/>
</dbReference>
<feature type="compositionally biased region" description="Low complexity" evidence="1">
    <location>
        <begin position="51"/>
        <end position="64"/>
    </location>
</feature>
<sequence length="569" mass="63365">MEFVQVDPSGKSSDSNGTTNIRKAAMRAFRRKQRLERVKTFKEQQAKPTKETSTPSSTPPTTATFVSYGSSHEEKPKREVVLRKKLALRDSLSVNDVSTASSSPTSIVDFHVSSCPTSPRLPSRELGLPLPDTRLDVSGLGYLFDYYLTAILPIMLPMNNPSAEHTVRIFWAGNLLRDPLILQAAITHAAVYLDHVYKKKTSITSAMNVRRFIRLLNERLSNQNPETDDILIQAIAMYSTNSVLTGDFAECAIHMNAVKEMVNLRGGKQKLASSSDIMSMILSWSDTQTARSSRTMPLFCTSTLPSASSSLYTPSEIYATYKPETLAIISSLQTLTLQKKAIEESARPEIRDILAYDTLRNNLEERLLTIQYHFSHASLHSLSFENRFLQTISIASSLYASLTFRAFSPSSQVLRTLGFDLQASVARAEAAFDELSQGIEAGPTLEAEMPFSEMLFWALWMGGVMCGEGEERRWWARRIARVLPWTLIMSWEEAEGCLGRVLWNKGLSSGNARGLWREVEEMAGLGSSRIQGSVSEIVDEDMTGPEGLDREPGEDNMAFGVVTFDIMAF</sequence>
<feature type="compositionally biased region" description="Basic residues" evidence="1">
    <location>
        <begin position="24"/>
        <end position="34"/>
    </location>
</feature>
<gene>
    <name evidence="2" type="ORF">BJ875DRAFT_484582</name>
</gene>
<evidence type="ECO:0000313" key="3">
    <source>
        <dbReference type="Proteomes" id="UP000824998"/>
    </source>
</evidence>
<evidence type="ECO:0008006" key="4">
    <source>
        <dbReference type="Google" id="ProtNLM"/>
    </source>
</evidence>
<accession>A0A9P8C599</accession>
<dbReference type="OrthoDB" id="3506997at2759"/>
<evidence type="ECO:0000256" key="1">
    <source>
        <dbReference type="SAM" id="MobiDB-lite"/>
    </source>
</evidence>
<dbReference type="PANTHER" id="PTHR37540:SF5">
    <property type="entry name" value="TRANSCRIPTION FACTOR DOMAIN-CONTAINING PROTEIN"/>
    <property type="match status" value="1"/>
</dbReference>
<name>A0A9P8C599_9HELO</name>
<keyword evidence="3" id="KW-1185">Reference proteome</keyword>
<feature type="region of interest" description="Disordered" evidence="1">
    <location>
        <begin position="1"/>
        <end position="72"/>
    </location>
</feature>
<proteinExistence type="predicted"/>
<evidence type="ECO:0000313" key="2">
    <source>
        <dbReference type="EMBL" id="KAG9234015.1"/>
    </source>
</evidence>
<dbReference type="EMBL" id="MU251478">
    <property type="protein sequence ID" value="KAG9234015.1"/>
    <property type="molecule type" value="Genomic_DNA"/>
</dbReference>
<organism evidence="2 3">
    <name type="scientific">Amylocarpus encephaloides</name>
    <dbReference type="NCBI Taxonomy" id="45428"/>
    <lineage>
        <taxon>Eukaryota</taxon>
        <taxon>Fungi</taxon>
        <taxon>Dikarya</taxon>
        <taxon>Ascomycota</taxon>
        <taxon>Pezizomycotina</taxon>
        <taxon>Leotiomycetes</taxon>
        <taxon>Helotiales</taxon>
        <taxon>Helotiales incertae sedis</taxon>
        <taxon>Amylocarpus</taxon>
    </lineage>
</organism>
<dbReference type="InterPro" id="IPR021858">
    <property type="entry name" value="Fun_TF"/>
</dbReference>